<sequence>MDFRREDVDFRRERTEFEARSKGTDTGLRFRAQRTQEGIKLRKWDSIKGDSIEGFRRGFNRRIQKGIQSKNSEEPSGGEADGGGADLGEVVDVRVFREELVLESGERRLGHEN</sequence>
<accession>A0A2I0HQZ8</accession>
<name>A0A2I0HQZ8_PUNGR</name>
<comment type="caution">
    <text evidence="2">The sequence shown here is derived from an EMBL/GenBank/DDBJ whole genome shotgun (WGS) entry which is preliminary data.</text>
</comment>
<dbReference type="AlphaFoldDB" id="A0A2I0HQZ8"/>
<organism evidence="2 3">
    <name type="scientific">Punica granatum</name>
    <name type="common">Pomegranate</name>
    <dbReference type="NCBI Taxonomy" id="22663"/>
    <lineage>
        <taxon>Eukaryota</taxon>
        <taxon>Viridiplantae</taxon>
        <taxon>Streptophyta</taxon>
        <taxon>Embryophyta</taxon>
        <taxon>Tracheophyta</taxon>
        <taxon>Spermatophyta</taxon>
        <taxon>Magnoliopsida</taxon>
        <taxon>eudicotyledons</taxon>
        <taxon>Gunneridae</taxon>
        <taxon>Pentapetalae</taxon>
        <taxon>rosids</taxon>
        <taxon>malvids</taxon>
        <taxon>Myrtales</taxon>
        <taxon>Lythraceae</taxon>
        <taxon>Punica</taxon>
    </lineage>
</organism>
<reference evidence="2 3" key="1">
    <citation type="submission" date="2017-11" db="EMBL/GenBank/DDBJ databases">
        <title>De-novo sequencing of pomegranate (Punica granatum L.) genome.</title>
        <authorList>
            <person name="Akparov Z."/>
            <person name="Amiraslanov A."/>
            <person name="Hajiyeva S."/>
            <person name="Abbasov M."/>
            <person name="Kaur K."/>
            <person name="Hamwieh A."/>
            <person name="Solovyev V."/>
            <person name="Salamov A."/>
            <person name="Braich B."/>
            <person name="Kosarev P."/>
            <person name="Mahmoud A."/>
            <person name="Hajiyev E."/>
            <person name="Babayeva S."/>
            <person name="Izzatullayeva V."/>
            <person name="Mammadov A."/>
            <person name="Mammadov A."/>
            <person name="Sharifova S."/>
            <person name="Ojaghi J."/>
            <person name="Eynullazada K."/>
            <person name="Bayramov B."/>
            <person name="Abdulazimova A."/>
            <person name="Shahmuradov I."/>
        </authorList>
    </citation>
    <scope>NUCLEOTIDE SEQUENCE [LARGE SCALE GENOMIC DNA]</scope>
    <source>
        <strain evidence="3">cv. AG2017</strain>
        <tissue evidence="2">Leaf</tissue>
    </source>
</reference>
<gene>
    <name evidence="2" type="ORF">CRG98_045631</name>
</gene>
<protein>
    <submittedName>
        <fullName evidence="2">Uncharacterized protein</fullName>
    </submittedName>
</protein>
<keyword evidence="3" id="KW-1185">Reference proteome</keyword>
<evidence type="ECO:0000256" key="1">
    <source>
        <dbReference type="SAM" id="MobiDB-lite"/>
    </source>
</evidence>
<dbReference type="EMBL" id="PGOL01006174">
    <property type="protein sequence ID" value="PKI34013.1"/>
    <property type="molecule type" value="Genomic_DNA"/>
</dbReference>
<dbReference type="Proteomes" id="UP000233551">
    <property type="component" value="Unassembled WGS sequence"/>
</dbReference>
<evidence type="ECO:0000313" key="2">
    <source>
        <dbReference type="EMBL" id="PKI34013.1"/>
    </source>
</evidence>
<proteinExistence type="predicted"/>
<evidence type="ECO:0000313" key="3">
    <source>
        <dbReference type="Proteomes" id="UP000233551"/>
    </source>
</evidence>
<feature type="region of interest" description="Disordered" evidence="1">
    <location>
        <begin position="63"/>
        <end position="86"/>
    </location>
</feature>